<dbReference type="Pfam" id="PF22611">
    <property type="entry name" value="CFAP126"/>
    <property type="match status" value="1"/>
</dbReference>
<feature type="transmembrane region" description="Helical" evidence="4">
    <location>
        <begin position="100"/>
        <end position="123"/>
    </location>
</feature>
<sequence>MLVCFGSSVCQFSYDHSLLVCSSSSGCQFSDDHSMLVCFGSSVCQFSYEHSLLVCSSSSGCQFSDDHGLRVPVRASVCLVTITVYLFVPVRASVSSETITAFLFVLVRASVSSVTITACLFVPVRASVSSATITACLFVQALSSVSSVTITACWFVLVRASVSSVTIIACLFVPVRASVSSFEREFKAKRLGNWEVPKWYPERPRARRTTTRIIANDRGHLLPGIHRSDHTPWGRYLGTWDLPKRITRKLATELTAPPHARVSSWEKRSSHIPLTQAAESSPDYHLLRQDKVPSSPLERRHRGKTASAAHTKARKNGHRETLRHRSAHPPTLIKDPSPLQVRGHSATPPRPDDLPKPLSSSKGSSSGPHTPQNSSSRKNTPPTLHPSVPVLAGAYCSAQVAKQHAQDNLRHQPLPDTVEDAMYRALESNKDKHPGMALDVDPKVAAVGWKGYGAPGPTQCSKLRIYRPKTAGVIPSRVETEDSSRPSTSVDKKNKLKRQSNVSDMQLAICWDLKPGPDQTEPKLSPHIDGSNGSAAPAVFTLVHQPPPDSNPGDCGKSAGCGTLSQGSVPHLRPSSRNKTSADNSFVSISAGTAEKARNHPKTAWGEPESSKLIHDRLKELDQSMDSNNNRTKEKENNSPNIQNIKMMPGNYNGYGRDHSSGKNSRNNSGSLQRRAASMEKRNNEVLQRTASNSFDSGNGSALPRRKHHQSSPNLTNGNYHQTANHKHQSNHYVPGEIAYQDKQKNLQHSRQCVACELKSTERDPAEALLTRPHSNYKMAFKAGKPSNSFDSGICSSNGIRPLTCKDHPKVRVPKPRAPFAKRSYSIDTLAPPFSLWPGNTGQDYPEHWRLASVYQHSYKPIEARRKTLLNSVYQ</sequence>
<evidence type="ECO:0000313" key="6">
    <source>
        <dbReference type="EMBL" id="CAD7442282.1"/>
    </source>
</evidence>
<organism evidence="6">
    <name type="scientific">Timema bartmani</name>
    <dbReference type="NCBI Taxonomy" id="61472"/>
    <lineage>
        <taxon>Eukaryota</taxon>
        <taxon>Metazoa</taxon>
        <taxon>Ecdysozoa</taxon>
        <taxon>Arthropoda</taxon>
        <taxon>Hexapoda</taxon>
        <taxon>Insecta</taxon>
        <taxon>Pterygota</taxon>
        <taxon>Neoptera</taxon>
        <taxon>Polyneoptera</taxon>
        <taxon>Phasmatodea</taxon>
        <taxon>Timematodea</taxon>
        <taxon>Timematoidea</taxon>
        <taxon>Timematidae</taxon>
        <taxon>Timema</taxon>
    </lineage>
</organism>
<feature type="compositionally biased region" description="Polar residues" evidence="3">
    <location>
        <begin position="685"/>
        <end position="700"/>
    </location>
</feature>
<feature type="compositionally biased region" description="Low complexity" evidence="3">
    <location>
        <begin position="662"/>
        <end position="671"/>
    </location>
</feature>
<feature type="region of interest" description="Disordered" evidence="3">
    <location>
        <begin position="476"/>
        <end position="501"/>
    </location>
</feature>
<dbReference type="InterPro" id="IPR038797">
    <property type="entry name" value="Fltp"/>
</dbReference>
<name>A0A7R9EVU4_9NEOP</name>
<dbReference type="AlphaFoldDB" id="A0A7R9EVU4"/>
<proteinExistence type="inferred from homology"/>
<feature type="region of interest" description="Disordered" evidence="3">
    <location>
        <begin position="257"/>
        <end position="389"/>
    </location>
</feature>
<dbReference type="EMBL" id="OD565646">
    <property type="protein sequence ID" value="CAD7442282.1"/>
    <property type="molecule type" value="Genomic_DNA"/>
</dbReference>
<feature type="region of interest" description="Disordered" evidence="3">
    <location>
        <begin position="516"/>
        <end position="535"/>
    </location>
</feature>
<evidence type="ECO:0000256" key="4">
    <source>
        <dbReference type="SAM" id="Phobius"/>
    </source>
</evidence>
<dbReference type="CDD" id="cd23705">
    <property type="entry name" value="Flattop"/>
    <property type="match status" value="1"/>
</dbReference>
<keyword evidence="4" id="KW-0472">Membrane</keyword>
<evidence type="ECO:0000259" key="5">
    <source>
        <dbReference type="Pfam" id="PF16071"/>
    </source>
</evidence>
<dbReference type="GO" id="GO:0036064">
    <property type="term" value="C:ciliary basal body"/>
    <property type="evidence" value="ECO:0007669"/>
    <property type="project" value="TreeGrafter"/>
</dbReference>
<gene>
    <name evidence="6" type="ORF">TBIB3V08_LOCUS4720</name>
</gene>
<reference evidence="6" key="1">
    <citation type="submission" date="2020-11" db="EMBL/GenBank/DDBJ databases">
        <authorList>
            <person name="Tran Van P."/>
        </authorList>
    </citation>
    <scope>NUCLEOTIDE SEQUENCE</scope>
</reference>
<feature type="domain" description="DUF4812" evidence="5">
    <location>
        <begin position="812"/>
        <end position="875"/>
    </location>
</feature>
<accession>A0A7R9EVU4</accession>
<dbReference type="PANTHER" id="PTHR34639:SF1">
    <property type="entry name" value="PROTEIN FLATTOP"/>
    <property type="match status" value="1"/>
</dbReference>
<dbReference type="InterPro" id="IPR032084">
    <property type="entry name" value="DUF4812"/>
</dbReference>
<evidence type="ECO:0000256" key="2">
    <source>
        <dbReference type="ARBA" id="ARBA00033306"/>
    </source>
</evidence>
<feature type="compositionally biased region" description="Low complexity" evidence="3">
    <location>
        <begin position="356"/>
        <end position="367"/>
    </location>
</feature>
<feature type="region of interest" description="Disordered" evidence="3">
    <location>
        <begin position="541"/>
        <end position="729"/>
    </location>
</feature>
<keyword evidence="4" id="KW-0812">Transmembrane</keyword>
<comment type="similarity">
    <text evidence="1">Belongs to the Flattop family.</text>
</comment>
<dbReference type="Pfam" id="PF16071">
    <property type="entry name" value="DUF4812"/>
    <property type="match status" value="1"/>
</dbReference>
<protein>
    <recommendedName>
        <fullName evidence="2">Cilia- and flagella-associated protein 126</fullName>
    </recommendedName>
</protein>
<feature type="compositionally biased region" description="Polar residues" evidence="3">
    <location>
        <begin position="575"/>
        <end position="591"/>
    </location>
</feature>
<feature type="compositionally biased region" description="Basic and acidic residues" evidence="3">
    <location>
        <begin position="609"/>
        <end position="622"/>
    </location>
</feature>
<feature type="compositionally biased region" description="Basic residues" evidence="3">
    <location>
        <begin position="311"/>
        <end position="327"/>
    </location>
</feature>
<dbReference type="GO" id="GO:0044782">
    <property type="term" value="P:cilium organization"/>
    <property type="evidence" value="ECO:0007669"/>
    <property type="project" value="TreeGrafter"/>
</dbReference>
<feature type="compositionally biased region" description="Polar residues" evidence="3">
    <location>
        <begin position="711"/>
        <end position="723"/>
    </location>
</feature>
<keyword evidence="4" id="KW-1133">Transmembrane helix</keyword>
<feature type="compositionally biased region" description="Polar residues" evidence="3">
    <location>
        <begin position="368"/>
        <end position="382"/>
    </location>
</feature>
<feature type="transmembrane region" description="Helical" evidence="4">
    <location>
        <begin position="135"/>
        <end position="157"/>
    </location>
</feature>
<dbReference type="PANTHER" id="PTHR34639">
    <property type="entry name" value="PROTEIN FLATTOP"/>
    <property type="match status" value="1"/>
</dbReference>
<feature type="transmembrane region" description="Helical" evidence="4">
    <location>
        <begin position="71"/>
        <end position="88"/>
    </location>
</feature>
<evidence type="ECO:0000256" key="3">
    <source>
        <dbReference type="SAM" id="MobiDB-lite"/>
    </source>
</evidence>
<evidence type="ECO:0000256" key="1">
    <source>
        <dbReference type="ARBA" id="ARBA00009887"/>
    </source>
</evidence>